<evidence type="ECO:0000256" key="1">
    <source>
        <dbReference type="ARBA" id="ARBA00013260"/>
    </source>
</evidence>
<dbReference type="SUPFAM" id="SSF102462">
    <property type="entry name" value="Peptidyl-tRNA hydrolase II"/>
    <property type="match status" value="1"/>
</dbReference>
<dbReference type="InterPro" id="IPR023476">
    <property type="entry name" value="Pep_tRNA_hydro_II_dom_sf"/>
</dbReference>
<sequence>MKTDNIPVLYILMRNDLDSMNPGKAMAQASHASNAFVKSYVLKGDDLYKQWEKETPQGFGTVLVLAVNELEMTQAVRVARACKFPAAVIHDPTYPVQDGEVTWHIPVDTCAYVFGEKDDLMLTAILQNFPLHD</sequence>
<evidence type="ECO:0000256" key="3">
    <source>
        <dbReference type="ARBA" id="ARBA00048707"/>
    </source>
</evidence>
<protein>
    <recommendedName>
        <fullName evidence="1">peptidyl-tRNA hydrolase</fullName>
        <ecNumber evidence="1">3.1.1.29</ecNumber>
    </recommendedName>
</protein>
<accession>A0A382C503</accession>
<gene>
    <name evidence="4" type="ORF">METZ01_LOCUS174022</name>
</gene>
<evidence type="ECO:0000313" key="4">
    <source>
        <dbReference type="EMBL" id="SVB21168.1"/>
    </source>
</evidence>
<dbReference type="InterPro" id="IPR002833">
    <property type="entry name" value="PTH2"/>
</dbReference>
<evidence type="ECO:0000256" key="2">
    <source>
        <dbReference type="ARBA" id="ARBA00022801"/>
    </source>
</evidence>
<name>A0A382C503_9ZZZZ</name>
<keyword evidence="2" id="KW-0378">Hydrolase</keyword>
<dbReference type="EMBL" id="UINC01032842">
    <property type="protein sequence ID" value="SVB21168.1"/>
    <property type="molecule type" value="Genomic_DNA"/>
</dbReference>
<proteinExistence type="predicted"/>
<organism evidence="4">
    <name type="scientific">marine metagenome</name>
    <dbReference type="NCBI Taxonomy" id="408172"/>
    <lineage>
        <taxon>unclassified sequences</taxon>
        <taxon>metagenomes</taxon>
        <taxon>ecological metagenomes</taxon>
    </lineage>
</organism>
<dbReference type="AlphaFoldDB" id="A0A382C503"/>
<dbReference type="Gene3D" id="3.40.1490.10">
    <property type="entry name" value="Bit1"/>
    <property type="match status" value="1"/>
</dbReference>
<comment type="catalytic activity">
    <reaction evidence="3">
        <text>an N-acyl-L-alpha-aminoacyl-tRNA + H2O = an N-acyl-L-amino acid + a tRNA + H(+)</text>
        <dbReference type="Rhea" id="RHEA:54448"/>
        <dbReference type="Rhea" id="RHEA-COMP:10123"/>
        <dbReference type="Rhea" id="RHEA-COMP:13883"/>
        <dbReference type="ChEBI" id="CHEBI:15377"/>
        <dbReference type="ChEBI" id="CHEBI:15378"/>
        <dbReference type="ChEBI" id="CHEBI:59874"/>
        <dbReference type="ChEBI" id="CHEBI:78442"/>
        <dbReference type="ChEBI" id="CHEBI:138191"/>
        <dbReference type="EC" id="3.1.1.29"/>
    </reaction>
</comment>
<dbReference type="Pfam" id="PF01981">
    <property type="entry name" value="PTH2"/>
    <property type="match status" value="1"/>
</dbReference>
<reference evidence="4" key="1">
    <citation type="submission" date="2018-05" db="EMBL/GenBank/DDBJ databases">
        <authorList>
            <person name="Lanie J.A."/>
            <person name="Ng W.-L."/>
            <person name="Kazmierczak K.M."/>
            <person name="Andrzejewski T.M."/>
            <person name="Davidsen T.M."/>
            <person name="Wayne K.J."/>
            <person name="Tettelin H."/>
            <person name="Glass J.I."/>
            <person name="Rusch D."/>
            <person name="Podicherti R."/>
            <person name="Tsui H.-C.T."/>
            <person name="Winkler M.E."/>
        </authorList>
    </citation>
    <scope>NUCLEOTIDE SEQUENCE</scope>
</reference>
<dbReference type="GO" id="GO:0004045">
    <property type="term" value="F:peptidyl-tRNA hydrolase activity"/>
    <property type="evidence" value="ECO:0007669"/>
    <property type="project" value="UniProtKB-EC"/>
</dbReference>
<dbReference type="EC" id="3.1.1.29" evidence="1"/>